<organism evidence="2 3">
    <name type="scientific">Streptomyces synnematoformans</name>
    <dbReference type="NCBI Taxonomy" id="415721"/>
    <lineage>
        <taxon>Bacteria</taxon>
        <taxon>Bacillati</taxon>
        <taxon>Actinomycetota</taxon>
        <taxon>Actinomycetes</taxon>
        <taxon>Kitasatosporales</taxon>
        <taxon>Streptomycetaceae</taxon>
        <taxon>Streptomyces</taxon>
    </lineage>
</organism>
<keyword evidence="3" id="KW-1185">Reference proteome</keyword>
<dbReference type="EMBL" id="BAAAPF010000469">
    <property type="protein sequence ID" value="GAA1510590.1"/>
    <property type="molecule type" value="Genomic_DNA"/>
</dbReference>
<feature type="region of interest" description="Disordered" evidence="1">
    <location>
        <begin position="1"/>
        <end position="37"/>
    </location>
</feature>
<protein>
    <submittedName>
        <fullName evidence="2">Uncharacterized protein</fullName>
    </submittedName>
</protein>
<gene>
    <name evidence="2" type="ORF">GCM10009802_65050</name>
</gene>
<evidence type="ECO:0000313" key="2">
    <source>
        <dbReference type="EMBL" id="GAA1510590.1"/>
    </source>
</evidence>
<dbReference type="RefSeq" id="WP_344295428.1">
    <property type="nucleotide sequence ID" value="NZ_BAAAPF010000469.1"/>
</dbReference>
<dbReference type="Proteomes" id="UP001500443">
    <property type="component" value="Unassembled WGS sequence"/>
</dbReference>
<name>A0ABP4KUZ7_9ACTN</name>
<reference evidence="3" key="1">
    <citation type="journal article" date="2019" name="Int. J. Syst. Evol. Microbiol.">
        <title>The Global Catalogue of Microorganisms (GCM) 10K type strain sequencing project: providing services to taxonomists for standard genome sequencing and annotation.</title>
        <authorList>
            <consortium name="The Broad Institute Genomics Platform"/>
            <consortium name="The Broad Institute Genome Sequencing Center for Infectious Disease"/>
            <person name="Wu L."/>
            <person name="Ma J."/>
        </authorList>
    </citation>
    <scope>NUCLEOTIDE SEQUENCE [LARGE SCALE GENOMIC DNA]</scope>
    <source>
        <strain evidence="3">JCM 15481</strain>
    </source>
</reference>
<proteinExistence type="predicted"/>
<sequence>MSLARPEPGGLLPERAASKRGAPAHPGGGHPVGDVSDGVFADRALRALTTRVGRGGRP</sequence>
<evidence type="ECO:0000256" key="1">
    <source>
        <dbReference type="SAM" id="MobiDB-lite"/>
    </source>
</evidence>
<evidence type="ECO:0000313" key="3">
    <source>
        <dbReference type="Proteomes" id="UP001500443"/>
    </source>
</evidence>
<comment type="caution">
    <text evidence="2">The sequence shown here is derived from an EMBL/GenBank/DDBJ whole genome shotgun (WGS) entry which is preliminary data.</text>
</comment>
<accession>A0ABP4KUZ7</accession>